<sequence length="101" mass="11706">LAHEFKCVTDERRRRVKQDILADFKGAFVKIHGGLANKVLPEDQLETMKHFPTFLEINNISRRSTSFNNSRSTLLKALESWRSLGEKNQENNKIVLTTIHQ</sequence>
<dbReference type="Proteomes" id="UP000824120">
    <property type="component" value="Chromosome 1"/>
</dbReference>
<reference evidence="1 2" key="1">
    <citation type="submission" date="2020-09" db="EMBL/GenBank/DDBJ databases">
        <title>De no assembly of potato wild relative species, Solanum commersonii.</title>
        <authorList>
            <person name="Cho K."/>
        </authorList>
    </citation>
    <scope>NUCLEOTIDE SEQUENCE [LARGE SCALE GENOMIC DNA]</scope>
    <source>
        <strain evidence="1">LZ3.2</strain>
        <tissue evidence="1">Leaf</tissue>
    </source>
</reference>
<feature type="non-terminal residue" evidence="1">
    <location>
        <position position="101"/>
    </location>
</feature>
<protein>
    <submittedName>
        <fullName evidence="1">Uncharacterized protein</fullName>
    </submittedName>
</protein>
<accession>A0A9J6B1F8</accession>
<dbReference type="EMBL" id="JACXVP010000001">
    <property type="protein sequence ID" value="KAG5630500.1"/>
    <property type="molecule type" value="Genomic_DNA"/>
</dbReference>
<organism evidence="1 2">
    <name type="scientific">Solanum commersonii</name>
    <name type="common">Commerson's wild potato</name>
    <name type="synonym">Commerson's nightshade</name>
    <dbReference type="NCBI Taxonomy" id="4109"/>
    <lineage>
        <taxon>Eukaryota</taxon>
        <taxon>Viridiplantae</taxon>
        <taxon>Streptophyta</taxon>
        <taxon>Embryophyta</taxon>
        <taxon>Tracheophyta</taxon>
        <taxon>Spermatophyta</taxon>
        <taxon>Magnoliopsida</taxon>
        <taxon>eudicotyledons</taxon>
        <taxon>Gunneridae</taxon>
        <taxon>Pentapetalae</taxon>
        <taxon>asterids</taxon>
        <taxon>lamiids</taxon>
        <taxon>Solanales</taxon>
        <taxon>Solanaceae</taxon>
        <taxon>Solanoideae</taxon>
        <taxon>Solaneae</taxon>
        <taxon>Solanum</taxon>
    </lineage>
</organism>
<proteinExistence type="predicted"/>
<evidence type="ECO:0000313" key="1">
    <source>
        <dbReference type="EMBL" id="KAG5630500.1"/>
    </source>
</evidence>
<comment type="caution">
    <text evidence="1">The sequence shown here is derived from an EMBL/GenBank/DDBJ whole genome shotgun (WGS) entry which is preliminary data.</text>
</comment>
<name>A0A9J6B1F8_SOLCO</name>
<gene>
    <name evidence="1" type="ORF">H5410_002217</name>
</gene>
<evidence type="ECO:0000313" key="2">
    <source>
        <dbReference type="Proteomes" id="UP000824120"/>
    </source>
</evidence>
<keyword evidence="2" id="KW-1185">Reference proteome</keyword>
<dbReference type="AlphaFoldDB" id="A0A9J6B1F8"/>